<dbReference type="InterPro" id="IPR036847">
    <property type="entry name" value="RimP_C_sf"/>
</dbReference>
<evidence type="ECO:0000313" key="7">
    <source>
        <dbReference type="EMBL" id="HGY94047.1"/>
    </source>
</evidence>
<dbReference type="GO" id="GO:0006412">
    <property type="term" value="P:translation"/>
    <property type="evidence" value="ECO:0007669"/>
    <property type="project" value="TreeGrafter"/>
</dbReference>
<sequence length="201" mass="22024">MAFDLDTIRSAAQRVASSHGLDVVDVEYQGGAKHRMLRIFIEKNAEQRSKLAAQSSGAVETMGAHEEMPREGMNPEHFSGVTHEDCSAFSTDFGTLLDVEELMPGASEYTLEVSSPGLDRKLQSRTDYERFAGSLVKLSTFEPVNGNRHWQGRMAGLEGDTLRLDLTAVKQKGKGKEKKSAAETVEIALGNVEKAQLIPEI</sequence>
<dbReference type="PANTHER" id="PTHR33867">
    <property type="entry name" value="RIBOSOME MATURATION FACTOR RIMP"/>
    <property type="match status" value="1"/>
</dbReference>
<evidence type="ECO:0000256" key="3">
    <source>
        <dbReference type="HAMAP-Rule" id="MF_01077"/>
    </source>
</evidence>
<keyword evidence="2 3" id="KW-0690">Ribosome biogenesis</keyword>
<evidence type="ECO:0000256" key="1">
    <source>
        <dbReference type="ARBA" id="ARBA00022490"/>
    </source>
</evidence>
<dbReference type="InterPro" id="IPR003728">
    <property type="entry name" value="Ribosome_maturation_RimP"/>
</dbReference>
<gene>
    <name evidence="3" type="primary">rimP</name>
    <name evidence="7" type="ORF">ENW50_05095</name>
</gene>
<comment type="similarity">
    <text evidence="3">Belongs to the RimP family.</text>
</comment>
<dbReference type="InterPro" id="IPR035956">
    <property type="entry name" value="RimP_N_sf"/>
</dbReference>
<dbReference type="Pfam" id="PF17384">
    <property type="entry name" value="DUF150_C"/>
    <property type="match status" value="1"/>
</dbReference>
<feature type="region of interest" description="Disordered" evidence="4">
    <location>
        <begin position="52"/>
        <end position="71"/>
    </location>
</feature>
<dbReference type="InterPro" id="IPR028989">
    <property type="entry name" value="RimP_N"/>
</dbReference>
<evidence type="ECO:0000256" key="2">
    <source>
        <dbReference type="ARBA" id="ARBA00022517"/>
    </source>
</evidence>
<dbReference type="AlphaFoldDB" id="A0A7V4XS60"/>
<accession>A0A7V4XS60</accession>
<dbReference type="Gene3D" id="3.30.300.70">
    <property type="entry name" value="RimP-like superfamily, N-terminal"/>
    <property type="match status" value="1"/>
</dbReference>
<dbReference type="Gene3D" id="2.30.30.180">
    <property type="entry name" value="Ribosome maturation factor RimP, C-terminal domain"/>
    <property type="match status" value="1"/>
</dbReference>
<protein>
    <recommendedName>
        <fullName evidence="3">Ribosome maturation factor RimP</fullName>
    </recommendedName>
</protein>
<reference evidence="7" key="1">
    <citation type="journal article" date="2020" name="mSystems">
        <title>Genome- and Community-Level Interaction Insights into Carbon Utilization and Element Cycling Functions of Hydrothermarchaeota in Hydrothermal Sediment.</title>
        <authorList>
            <person name="Zhou Z."/>
            <person name="Liu Y."/>
            <person name="Xu W."/>
            <person name="Pan J."/>
            <person name="Luo Z.H."/>
            <person name="Li M."/>
        </authorList>
    </citation>
    <scope>NUCLEOTIDE SEQUENCE [LARGE SCALE GENOMIC DNA]</scope>
    <source>
        <strain evidence="7">SpSt-855</strain>
    </source>
</reference>
<organism evidence="7">
    <name type="scientific">Acidobacterium capsulatum</name>
    <dbReference type="NCBI Taxonomy" id="33075"/>
    <lineage>
        <taxon>Bacteria</taxon>
        <taxon>Pseudomonadati</taxon>
        <taxon>Acidobacteriota</taxon>
        <taxon>Terriglobia</taxon>
        <taxon>Terriglobales</taxon>
        <taxon>Acidobacteriaceae</taxon>
        <taxon>Acidobacterium</taxon>
    </lineage>
</organism>
<feature type="domain" description="Ribosome maturation factor RimP N-terminal" evidence="5">
    <location>
        <begin position="79"/>
        <end position="119"/>
    </location>
</feature>
<evidence type="ECO:0000259" key="5">
    <source>
        <dbReference type="Pfam" id="PF02576"/>
    </source>
</evidence>
<dbReference type="EMBL" id="DTKL01000027">
    <property type="protein sequence ID" value="HGY94047.1"/>
    <property type="molecule type" value="Genomic_DNA"/>
</dbReference>
<dbReference type="SUPFAM" id="SSF75420">
    <property type="entry name" value="YhbC-like, N-terminal domain"/>
    <property type="match status" value="1"/>
</dbReference>
<dbReference type="SUPFAM" id="SSF74942">
    <property type="entry name" value="YhbC-like, C-terminal domain"/>
    <property type="match status" value="1"/>
</dbReference>
<comment type="caution">
    <text evidence="7">The sequence shown here is derived from an EMBL/GenBank/DDBJ whole genome shotgun (WGS) entry which is preliminary data.</text>
</comment>
<keyword evidence="1 3" id="KW-0963">Cytoplasm</keyword>
<evidence type="ECO:0000259" key="6">
    <source>
        <dbReference type="Pfam" id="PF17384"/>
    </source>
</evidence>
<comment type="subcellular location">
    <subcellularLocation>
        <location evidence="3">Cytoplasm</location>
    </subcellularLocation>
</comment>
<dbReference type="CDD" id="cd01734">
    <property type="entry name" value="YlxS_C"/>
    <property type="match status" value="1"/>
</dbReference>
<dbReference type="GO" id="GO:0005829">
    <property type="term" value="C:cytosol"/>
    <property type="evidence" value="ECO:0007669"/>
    <property type="project" value="TreeGrafter"/>
</dbReference>
<dbReference type="GO" id="GO:0000028">
    <property type="term" value="P:ribosomal small subunit assembly"/>
    <property type="evidence" value="ECO:0007669"/>
    <property type="project" value="TreeGrafter"/>
</dbReference>
<comment type="function">
    <text evidence="3">Required for maturation of 30S ribosomal subunits.</text>
</comment>
<dbReference type="HAMAP" id="MF_01077">
    <property type="entry name" value="RimP"/>
    <property type="match status" value="1"/>
</dbReference>
<proteinExistence type="inferred from homology"/>
<name>A0A7V4XS60_9BACT</name>
<dbReference type="InterPro" id="IPR028998">
    <property type="entry name" value="RimP_C"/>
</dbReference>
<evidence type="ECO:0000256" key="4">
    <source>
        <dbReference type="SAM" id="MobiDB-lite"/>
    </source>
</evidence>
<dbReference type="PANTHER" id="PTHR33867:SF1">
    <property type="entry name" value="RIBOSOME MATURATION FACTOR RIMP"/>
    <property type="match status" value="1"/>
</dbReference>
<dbReference type="Pfam" id="PF02576">
    <property type="entry name" value="RimP_N"/>
    <property type="match status" value="1"/>
</dbReference>
<feature type="domain" description="Ribosome maturation factor RimP C-terminal" evidence="6">
    <location>
        <begin position="122"/>
        <end position="200"/>
    </location>
</feature>